<dbReference type="PANTHER" id="PTHR33713:SF6">
    <property type="entry name" value="ANTITOXIN YEFM"/>
    <property type="match status" value="1"/>
</dbReference>
<dbReference type="Gene3D" id="1.10.1220.170">
    <property type="match status" value="1"/>
</dbReference>
<dbReference type="EMBL" id="BLVP01000001">
    <property type="protein sequence ID" value="GFM35597.1"/>
    <property type="molecule type" value="Genomic_DNA"/>
</dbReference>
<dbReference type="PANTHER" id="PTHR33713">
    <property type="entry name" value="ANTITOXIN YAFN-RELATED"/>
    <property type="match status" value="1"/>
</dbReference>
<comment type="caution">
    <text evidence="3">The sequence shown here is derived from an EMBL/GenBank/DDBJ whole genome shotgun (WGS) entry which is preliminary data.</text>
</comment>
<reference evidence="3 4" key="1">
    <citation type="submission" date="2020-05" db="EMBL/GenBank/DDBJ databases">
        <title>Draft genome sequence of Desulfovibrio psychrotolerans JS1T.</title>
        <authorList>
            <person name="Ueno A."/>
            <person name="Tamazawa S."/>
            <person name="Tamamura S."/>
            <person name="Murakami T."/>
            <person name="Kiyama T."/>
            <person name="Inomata H."/>
            <person name="Amano Y."/>
            <person name="Miyakawa K."/>
            <person name="Tamaki H."/>
            <person name="Naganuma T."/>
            <person name="Kaneko K."/>
        </authorList>
    </citation>
    <scope>NUCLEOTIDE SEQUENCE [LARGE SCALE GENOMIC DNA]</scope>
    <source>
        <strain evidence="3 4">JS1</strain>
    </source>
</reference>
<proteinExistence type="inferred from homology"/>
<dbReference type="RefSeq" id="WP_174408304.1">
    <property type="nucleotide sequence ID" value="NZ_BLVP01000001.1"/>
</dbReference>
<evidence type="ECO:0000313" key="4">
    <source>
        <dbReference type="Proteomes" id="UP000503820"/>
    </source>
</evidence>
<dbReference type="InterPro" id="IPR036165">
    <property type="entry name" value="YefM-like_sf"/>
</dbReference>
<evidence type="ECO:0000313" key="3">
    <source>
        <dbReference type="EMBL" id="GFM35597.1"/>
    </source>
</evidence>
<protein>
    <recommendedName>
        <fullName evidence="2">Antitoxin</fullName>
    </recommendedName>
</protein>
<comment type="function">
    <text evidence="2">Antitoxin component of a type II toxin-antitoxin (TA) system.</text>
</comment>
<dbReference type="Gene3D" id="3.40.1620.10">
    <property type="entry name" value="YefM-like domain"/>
    <property type="match status" value="1"/>
</dbReference>
<dbReference type="SUPFAM" id="SSF143120">
    <property type="entry name" value="YefM-like"/>
    <property type="match status" value="1"/>
</dbReference>
<dbReference type="InterPro" id="IPR051405">
    <property type="entry name" value="phD/YefM_antitoxin"/>
</dbReference>
<accession>A0A7J0BPH0</accession>
<dbReference type="NCBIfam" id="TIGR01552">
    <property type="entry name" value="phd_fam"/>
    <property type="match status" value="1"/>
</dbReference>
<evidence type="ECO:0000256" key="2">
    <source>
        <dbReference type="RuleBase" id="RU362080"/>
    </source>
</evidence>
<comment type="similarity">
    <text evidence="1 2">Belongs to the phD/YefM antitoxin family.</text>
</comment>
<gene>
    <name evidence="3" type="ORF">DSM19430T_02810</name>
</gene>
<dbReference type="Proteomes" id="UP000503820">
    <property type="component" value="Unassembled WGS sequence"/>
</dbReference>
<keyword evidence="4" id="KW-1185">Reference proteome</keyword>
<dbReference type="InterPro" id="IPR006442">
    <property type="entry name" value="Antitoxin_Phd/YefM"/>
</dbReference>
<organism evidence="3 4">
    <name type="scientific">Desulfovibrio psychrotolerans</name>
    <dbReference type="NCBI Taxonomy" id="415242"/>
    <lineage>
        <taxon>Bacteria</taxon>
        <taxon>Pseudomonadati</taxon>
        <taxon>Thermodesulfobacteriota</taxon>
        <taxon>Desulfovibrionia</taxon>
        <taxon>Desulfovibrionales</taxon>
        <taxon>Desulfovibrionaceae</taxon>
        <taxon>Desulfovibrio</taxon>
    </lineage>
</organism>
<dbReference type="Pfam" id="PF02604">
    <property type="entry name" value="PhdYeFM_antitox"/>
    <property type="match status" value="1"/>
</dbReference>
<sequence>MPEALTYSDARKNLASTMDKVCDTHDPVIITRRKAKPVVMMSLEDYNSIAETAYLLHSPANAARLRESIQAAEAKKTTAHTLLEA</sequence>
<evidence type="ECO:0000256" key="1">
    <source>
        <dbReference type="ARBA" id="ARBA00009981"/>
    </source>
</evidence>
<name>A0A7J0BPH0_9BACT</name>
<dbReference type="AlphaFoldDB" id="A0A7J0BPH0"/>